<evidence type="ECO:0000256" key="1">
    <source>
        <dbReference type="SAM" id="MobiDB-lite"/>
    </source>
</evidence>
<feature type="non-terminal residue" evidence="2">
    <location>
        <position position="1"/>
    </location>
</feature>
<accession>A0A9X9LHB9</accession>
<evidence type="ECO:0000313" key="3">
    <source>
        <dbReference type="Proteomes" id="UP000269945"/>
    </source>
</evidence>
<comment type="caution">
    <text evidence="2">The sequence shown here is derived from an EMBL/GenBank/DDBJ whole genome shotgun (WGS) entry which is preliminary data.</text>
</comment>
<sequence>FGLLCRWPLSSIHNKAEPPAVAAAAATIAPWLSRGSRGALAVCRAGSRARPPAGLLQRSGFVYESSRGDVPGTGERGPRAPRVCS</sequence>
<dbReference type="EMBL" id="CYRY02003392">
    <property type="protein sequence ID" value="VCW68018.1"/>
    <property type="molecule type" value="Genomic_DNA"/>
</dbReference>
<gene>
    <name evidence="2" type="ORF">BN2614_LOCUS2</name>
</gene>
<protein>
    <submittedName>
        <fullName evidence="2">Uncharacterized protein</fullName>
    </submittedName>
</protein>
<name>A0A9X9LHB9_GULGU</name>
<organism evidence="2 3">
    <name type="scientific">Gulo gulo</name>
    <name type="common">Wolverine</name>
    <name type="synonym">Gluton</name>
    <dbReference type="NCBI Taxonomy" id="48420"/>
    <lineage>
        <taxon>Eukaryota</taxon>
        <taxon>Metazoa</taxon>
        <taxon>Chordata</taxon>
        <taxon>Craniata</taxon>
        <taxon>Vertebrata</taxon>
        <taxon>Euteleostomi</taxon>
        <taxon>Mammalia</taxon>
        <taxon>Eutheria</taxon>
        <taxon>Laurasiatheria</taxon>
        <taxon>Carnivora</taxon>
        <taxon>Caniformia</taxon>
        <taxon>Musteloidea</taxon>
        <taxon>Mustelidae</taxon>
        <taxon>Guloninae</taxon>
        <taxon>Gulo</taxon>
    </lineage>
</organism>
<keyword evidence="3" id="KW-1185">Reference proteome</keyword>
<dbReference type="Proteomes" id="UP000269945">
    <property type="component" value="Unassembled WGS sequence"/>
</dbReference>
<reference evidence="2 3" key="1">
    <citation type="submission" date="2018-10" db="EMBL/GenBank/DDBJ databases">
        <authorList>
            <person name="Ekblom R."/>
            <person name="Jareborg N."/>
        </authorList>
    </citation>
    <scope>NUCLEOTIDE SEQUENCE [LARGE SCALE GENOMIC DNA]</scope>
    <source>
        <tissue evidence="2">Muscle</tissue>
    </source>
</reference>
<proteinExistence type="predicted"/>
<dbReference type="AlphaFoldDB" id="A0A9X9LHB9"/>
<feature type="region of interest" description="Disordered" evidence="1">
    <location>
        <begin position="65"/>
        <end position="85"/>
    </location>
</feature>
<evidence type="ECO:0000313" key="2">
    <source>
        <dbReference type="EMBL" id="VCW68018.1"/>
    </source>
</evidence>